<reference evidence="2 3" key="1">
    <citation type="submission" date="2020-11" db="EMBL/GenBank/DDBJ databases">
        <title>Pedobacter endophytica, an endophytic bacteria isolated form Carex pumila.</title>
        <authorList>
            <person name="Peng Y."/>
            <person name="Jiang L."/>
            <person name="Lee J."/>
        </authorList>
    </citation>
    <scope>NUCLEOTIDE SEQUENCE [LARGE SCALE GENOMIC DNA]</scope>
    <source>
        <strain evidence="2 3">JBR3-12</strain>
    </source>
</reference>
<keyword evidence="3" id="KW-1185">Reference proteome</keyword>
<dbReference type="KEGG" id="pex:IZT61_06680"/>
<gene>
    <name evidence="2" type="ORF">IZT61_06680</name>
</gene>
<dbReference type="EMBL" id="CP064939">
    <property type="protein sequence ID" value="QPH40943.1"/>
    <property type="molecule type" value="Genomic_DNA"/>
</dbReference>
<evidence type="ECO:0000256" key="1">
    <source>
        <dbReference type="SAM" id="Phobius"/>
    </source>
</evidence>
<dbReference type="AlphaFoldDB" id="A0A7S9Q023"/>
<keyword evidence="1" id="KW-0812">Transmembrane</keyword>
<feature type="transmembrane region" description="Helical" evidence="1">
    <location>
        <begin position="21"/>
        <end position="42"/>
    </location>
</feature>
<protein>
    <recommendedName>
        <fullName evidence="4">FUSC family protein</fullName>
    </recommendedName>
</protein>
<sequence length="83" mass="9152">MNTTQEIKQLSDKELLKRHQAAKSNLIITCILIGALVGVAIYSSAKNGIGFFTFFPFFFVFVIINGQKTSKAIASEVKNRGLN</sequence>
<keyword evidence="1" id="KW-1133">Transmembrane helix</keyword>
<evidence type="ECO:0000313" key="2">
    <source>
        <dbReference type="EMBL" id="QPH40943.1"/>
    </source>
</evidence>
<organism evidence="2 3">
    <name type="scientific">Pedobacter endophyticus</name>
    <dbReference type="NCBI Taxonomy" id="2789740"/>
    <lineage>
        <taxon>Bacteria</taxon>
        <taxon>Pseudomonadati</taxon>
        <taxon>Bacteroidota</taxon>
        <taxon>Sphingobacteriia</taxon>
        <taxon>Sphingobacteriales</taxon>
        <taxon>Sphingobacteriaceae</taxon>
        <taxon>Pedobacter</taxon>
    </lineage>
</organism>
<keyword evidence="1" id="KW-0472">Membrane</keyword>
<feature type="transmembrane region" description="Helical" evidence="1">
    <location>
        <begin position="48"/>
        <end position="66"/>
    </location>
</feature>
<name>A0A7S9Q023_9SPHI</name>
<accession>A0A7S9Q023</accession>
<dbReference type="RefSeq" id="WP_196100395.1">
    <property type="nucleotide sequence ID" value="NZ_CP064939.1"/>
</dbReference>
<evidence type="ECO:0000313" key="3">
    <source>
        <dbReference type="Proteomes" id="UP000594759"/>
    </source>
</evidence>
<proteinExistence type="predicted"/>
<dbReference type="Proteomes" id="UP000594759">
    <property type="component" value="Chromosome"/>
</dbReference>
<evidence type="ECO:0008006" key="4">
    <source>
        <dbReference type="Google" id="ProtNLM"/>
    </source>
</evidence>